<proteinExistence type="predicted"/>
<comment type="caution">
    <text evidence="2">The sequence shown here is derived from an EMBL/GenBank/DDBJ whole genome shotgun (WGS) entry which is preliminary data.</text>
</comment>
<evidence type="ECO:0000313" key="3">
    <source>
        <dbReference type="Proteomes" id="UP000265520"/>
    </source>
</evidence>
<feature type="region of interest" description="Disordered" evidence="1">
    <location>
        <begin position="1"/>
        <end position="22"/>
    </location>
</feature>
<reference evidence="2 3" key="1">
    <citation type="journal article" date="2018" name="Front. Plant Sci.">
        <title>Red Clover (Trifolium pratense) and Zigzag Clover (T. medium) - A Picture of Genomic Similarities and Differences.</title>
        <authorList>
            <person name="Dluhosova J."/>
            <person name="Istvanek J."/>
            <person name="Nedelnik J."/>
            <person name="Repkova J."/>
        </authorList>
    </citation>
    <scope>NUCLEOTIDE SEQUENCE [LARGE SCALE GENOMIC DNA]</scope>
    <source>
        <strain evidence="3">cv. 10/8</strain>
        <tissue evidence="2">Leaf</tissue>
    </source>
</reference>
<feature type="compositionally biased region" description="Basic residues" evidence="1">
    <location>
        <begin position="1"/>
        <end position="11"/>
    </location>
</feature>
<keyword evidence="3" id="KW-1185">Reference proteome</keyword>
<dbReference type="EMBL" id="LXQA010771973">
    <property type="protein sequence ID" value="MCI70255.1"/>
    <property type="molecule type" value="Genomic_DNA"/>
</dbReference>
<evidence type="ECO:0000313" key="2">
    <source>
        <dbReference type="EMBL" id="MCI70255.1"/>
    </source>
</evidence>
<dbReference type="AlphaFoldDB" id="A0A392UEU6"/>
<feature type="non-terminal residue" evidence="2">
    <location>
        <position position="1"/>
    </location>
</feature>
<evidence type="ECO:0000256" key="1">
    <source>
        <dbReference type="SAM" id="MobiDB-lite"/>
    </source>
</evidence>
<protein>
    <submittedName>
        <fullName evidence="2">Uncharacterized protein</fullName>
    </submittedName>
</protein>
<sequence>GARRGPGRPRRPVAEEVEPEVDPGASVWAQMLQLK</sequence>
<accession>A0A392UEU6</accession>
<organism evidence="2 3">
    <name type="scientific">Trifolium medium</name>
    <dbReference type="NCBI Taxonomy" id="97028"/>
    <lineage>
        <taxon>Eukaryota</taxon>
        <taxon>Viridiplantae</taxon>
        <taxon>Streptophyta</taxon>
        <taxon>Embryophyta</taxon>
        <taxon>Tracheophyta</taxon>
        <taxon>Spermatophyta</taxon>
        <taxon>Magnoliopsida</taxon>
        <taxon>eudicotyledons</taxon>
        <taxon>Gunneridae</taxon>
        <taxon>Pentapetalae</taxon>
        <taxon>rosids</taxon>
        <taxon>fabids</taxon>
        <taxon>Fabales</taxon>
        <taxon>Fabaceae</taxon>
        <taxon>Papilionoideae</taxon>
        <taxon>50 kb inversion clade</taxon>
        <taxon>NPAAA clade</taxon>
        <taxon>Hologalegina</taxon>
        <taxon>IRL clade</taxon>
        <taxon>Trifolieae</taxon>
        <taxon>Trifolium</taxon>
    </lineage>
</organism>
<name>A0A392UEU6_9FABA</name>
<dbReference type="Proteomes" id="UP000265520">
    <property type="component" value="Unassembled WGS sequence"/>
</dbReference>